<organism evidence="4 5">
    <name type="scientific">Nephila pilipes</name>
    <name type="common">Giant wood spider</name>
    <name type="synonym">Nephila maculata</name>
    <dbReference type="NCBI Taxonomy" id="299642"/>
    <lineage>
        <taxon>Eukaryota</taxon>
        <taxon>Metazoa</taxon>
        <taxon>Ecdysozoa</taxon>
        <taxon>Arthropoda</taxon>
        <taxon>Chelicerata</taxon>
        <taxon>Arachnida</taxon>
        <taxon>Araneae</taxon>
        <taxon>Araneomorphae</taxon>
        <taxon>Entelegynae</taxon>
        <taxon>Araneoidea</taxon>
        <taxon>Nephilidae</taxon>
        <taxon>Nephila</taxon>
    </lineage>
</organism>
<evidence type="ECO:0000256" key="2">
    <source>
        <dbReference type="ARBA" id="ARBA00022737"/>
    </source>
</evidence>
<dbReference type="SUPFAM" id="SSF52058">
    <property type="entry name" value="L domain-like"/>
    <property type="match status" value="1"/>
</dbReference>
<dbReference type="Gene3D" id="3.80.10.10">
    <property type="entry name" value="Ribonuclease Inhibitor"/>
    <property type="match status" value="1"/>
</dbReference>
<accession>A0A8X6P9E6</accession>
<dbReference type="AlphaFoldDB" id="A0A8X6P9E6"/>
<dbReference type="SMART" id="SM00369">
    <property type="entry name" value="LRR_TYP"/>
    <property type="match status" value="4"/>
</dbReference>
<dbReference type="GO" id="GO:0005615">
    <property type="term" value="C:extracellular space"/>
    <property type="evidence" value="ECO:0007669"/>
    <property type="project" value="TreeGrafter"/>
</dbReference>
<dbReference type="EMBL" id="BMAW01112533">
    <property type="protein sequence ID" value="GFT52984.1"/>
    <property type="molecule type" value="Genomic_DNA"/>
</dbReference>
<sequence length="367" mass="42446">MQQLDRLPVLITALLIMAKSYNISIHLHYYSCAIVEALNPLTWNLVVVNSTPFIGLLILTIAEGTDVDVVLSTLYFYRILKKLFMKTIVEIVDLITLYIFAFATYDTYGEFEHLECFHYIVNLQIILMLNRFTGGCESIARLIVLIKSAIIYSRYEGIVKLVHIKYSVLQYLPYDIFEKVHVQALYLKNVTLVQLFDKPPTFLEALDTLHIENTKVLRGIIWKLLEPLAHLRILNIYFNNIKTIGSDFSEHATKELKQLSFYETGTKSIKPGAFKDFINLDKLSIDHCKLTTLDRDMFPVPFNARYLYFNNNQLTSIPDDLFTNMPELQTIGLRSNNIAVLPESAFFGSLSKLEYFQLDGMYIIFWI</sequence>
<dbReference type="InterPro" id="IPR050333">
    <property type="entry name" value="SLRP"/>
</dbReference>
<protein>
    <submittedName>
        <fullName evidence="4">Uncharacterized protein</fullName>
    </submittedName>
</protein>
<keyword evidence="5" id="KW-1185">Reference proteome</keyword>
<keyword evidence="1" id="KW-0433">Leucine-rich repeat</keyword>
<dbReference type="Pfam" id="PF13855">
    <property type="entry name" value="LRR_8"/>
    <property type="match status" value="1"/>
</dbReference>
<dbReference type="Proteomes" id="UP000887013">
    <property type="component" value="Unassembled WGS sequence"/>
</dbReference>
<name>A0A8X6P9E6_NEPPI</name>
<keyword evidence="3" id="KW-0812">Transmembrane</keyword>
<comment type="caution">
    <text evidence="4">The sequence shown here is derived from an EMBL/GenBank/DDBJ whole genome shotgun (WGS) entry which is preliminary data.</text>
</comment>
<keyword evidence="3" id="KW-0472">Membrane</keyword>
<evidence type="ECO:0000256" key="1">
    <source>
        <dbReference type="ARBA" id="ARBA00022614"/>
    </source>
</evidence>
<gene>
    <name evidence="4" type="ORF">NPIL_616681</name>
</gene>
<dbReference type="InterPro" id="IPR001611">
    <property type="entry name" value="Leu-rich_rpt"/>
</dbReference>
<dbReference type="InterPro" id="IPR032675">
    <property type="entry name" value="LRR_dom_sf"/>
</dbReference>
<dbReference type="OrthoDB" id="2013775at2759"/>
<feature type="transmembrane region" description="Helical" evidence="3">
    <location>
        <begin position="41"/>
        <end position="62"/>
    </location>
</feature>
<proteinExistence type="predicted"/>
<dbReference type="InterPro" id="IPR003591">
    <property type="entry name" value="Leu-rich_rpt_typical-subtyp"/>
</dbReference>
<feature type="transmembrane region" description="Helical" evidence="3">
    <location>
        <begin position="7"/>
        <end position="29"/>
    </location>
</feature>
<feature type="transmembrane region" description="Helical" evidence="3">
    <location>
        <begin position="83"/>
        <end position="105"/>
    </location>
</feature>
<reference evidence="4" key="1">
    <citation type="submission" date="2020-08" db="EMBL/GenBank/DDBJ databases">
        <title>Multicomponent nature underlies the extraordinary mechanical properties of spider dragline silk.</title>
        <authorList>
            <person name="Kono N."/>
            <person name="Nakamura H."/>
            <person name="Mori M."/>
            <person name="Yoshida Y."/>
            <person name="Ohtoshi R."/>
            <person name="Malay A.D."/>
            <person name="Moran D.A.P."/>
            <person name="Tomita M."/>
            <person name="Numata K."/>
            <person name="Arakawa K."/>
        </authorList>
    </citation>
    <scope>NUCLEOTIDE SEQUENCE</scope>
</reference>
<keyword evidence="2" id="KW-0677">Repeat</keyword>
<dbReference type="PANTHER" id="PTHR45712">
    <property type="entry name" value="AGAP008170-PA"/>
    <property type="match status" value="1"/>
</dbReference>
<dbReference type="PANTHER" id="PTHR45712:SF22">
    <property type="entry name" value="INSULIN-LIKE GROWTH FACTOR-BINDING PROTEIN COMPLEX ACID LABILE SUBUNIT"/>
    <property type="match status" value="1"/>
</dbReference>
<evidence type="ECO:0000313" key="5">
    <source>
        <dbReference type="Proteomes" id="UP000887013"/>
    </source>
</evidence>
<keyword evidence="3" id="KW-1133">Transmembrane helix</keyword>
<evidence type="ECO:0000256" key="3">
    <source>
        <dbReference type="SAM" id="Phobius"/>
    </source>
</evidence>
<evidence type="ECO:0000313" key="4">
    <source>
        <dbReference type="EMBL" id="GFT52984.1"/>
    </source>
</evidence>